<dbReference type="GO" id="GO:0042907">
    <property type="term" value="F:xanthine transmembrane transporter activity"/>
    <property type="evidence" value="ECO:0007669"/>
    <property type="project" value="TreeGrafter"/>
</dbReference>
<comment type="subcellular location">
    <subcellularLocation>
        <location evidence="1">Membrane</location>
        <topology evidence="1">Multi-pass membrane protein</topology>
    </subcellularLocation>
</comment>
<evidence type="ECO:0000256" key="7">
    <source>
        <dbReference type="SAM" id="MobiDB-lite"/>
    </source>
</evidence>
<dbReference type="InterPro" id="IPR006042">
    <property type="entry name" value="Xan_ur_permease"/>
</dbReference>
<comment type="similarity">
    <text evidence="2">Belongs to the nucleobase:cation symporter-2 (NCS2) (TC 2.A.40) family.</text>
</comment>
<dbReference type="PANTHER" id="PTHR42810:SF2">
    <property type="entry name" value="PURINE PERMEASE C1399.01C-RELATED"/>
    <property type="match status" value="1"/>
</dbReference>
<keyword evidence="5 8" id="KW-1133">Transmembrane helix</keyword>
<feature type="region of interest" description="Disordered" evidence="7">
    <location>
        <begin position="479"/>
        <end position="517"/>
    </location>
</feature>
<evidence type="ECO:0000256" key="8">
    <source>
        <dbReference type="SAM" id="Phobius"/>
    </source>
</evidence>
<dbReference type="PANTHER" id="PTHR42810">
    <property type="entry name" value="PURINE PERMEASE C1399.01C-RELATED"/>
    <property type="match status" value="1"/>
</dbReference>
<feature type="transmembrane region" description="Helical" evidence="8">
    <location>
        <begin position="36"/>
        <end position="53"/>
    </location>
</feature>
<keyword evidence="3" id="KW-0813">Transport</keyword>
<sequence>MCIDFLGCVGGLITPTLLISGSGASALNLDGPTRAYMIAASFIVSGITSLCYLSRFRIPKTRYYFGVGLLEIAGVAFSGLPAAQAIVSNMYKDGSCPSERLADGTINYLPCPDGFGAILGTQMVASVLSILFSLSSPRLLRRLFPKVVTGVVLFTIGAKLLTSSMKSWAGGSGLCMSKPEGYYALCPNIDAPNAQAWGSPVNFALGASVFGTIVLVELLGSVFMKNISVVIGLVVGCIIAASIGMFDATDIYSAPAGTFLWVKTFKLSVYGPGVIPVLFTQIAIIIDSIGEITAVCDVSNEPTEGPSFEKRIQGGLLTDGVLGIFSGLGTTMSTVLFTQNNGILAVTRCASRMAGYVCAVILILCGILGKFSATFLAIPDPLIGGMTVFLFASVSASGLRVLAYLHWTRRDRIIVATSLAIGLGVQLVPSWFKSVLPEVDNEALQGLYNAITTVVSTPNVISGFLAVIMNLVLPDEPATTGETKAPLGGAQRMFFDRDREEESDPEKLSITEQDRDR</sequence>
<keyword evidence="6 8" id="KW-0472">Membrane</keyword>
<protein>
    <submittedName>
        <fullName evidence="9">Xanthine/uracil/vitamin C permease</fullName>
    </submittedName>
</protein>
<feature type="transmembrane region" description="Helical" evidence="8">
    <location>
        <begin position="65"/>
        <end position="87"/>
    </location>
</feature>
<dbReference type="OrthoDB" id="1641903at2759"/>
<gene>
    <name evidence="9" type="ORF">BCR43DRAFT_438131</name>
</gene>
<evidence type="ECO:0000256" key="6">
    <source>
        <dbReference type="ARBA" id="ARBA00023136"/>
    </source>
</evidence>
<feature type="transmembrane region" description="Helical" evidence="8">
    <location>
        <begin position="382"/>
        <end position="401"/>
    </location>
</feature>
<evidence type="ECO:0000256" key="4">
    <source>
        <dbReference type="ARBA" id="ARBA00022692"/>
    </source>
</evidence>
<dbReference type="GO" id="GO:0000324">
    <property type="term" value="C:fungal-type vacuole"/>
    <property type="evidence" value="ECO:0007669"/>
    <property type="project" value="TreeGrafter"/>
</dbReference>
<dbReference type="Pfam" id="PF00860">
    <property type="entry name" value="Xan_ur_permease"/>
    <property type="match status" value="1"/>
</dbReference>
<evidence type="ECO:0000256" key="3">
    <source>
        <dbReference type="ARBA" id="ARBA00022448"/>
    </source>
</evidence>
<organism evidence="9 10">
    <name type="scientific">Syncephalastrum racemosum</name>
    <name type="common">Filamentous fungus</name>
    <dbReference type="NCBI Taxonomy" id="13706"/>
    <lineage>
        <taxon>Eukaryota</taxon>
        <taxon>Fungi</taxon>
        <taxon>Fungi incertae sedis</taxon>
        <taxon>Mucoromycota</taxon>
        <taxon>Mucoromycotina</taxon>
        <taxon>Mucoromycetes</taxon>
        <taxon>Mucorales</taxon>
        <taxon>Syncephalastraceae</taxon>
        <taxon>Syncephalastrum</taxon>
    </lineage>
</organism>
<feature type="transmembrane region" description="Helical" evidence="8">
    <location>
        <begin position="353"/>
        <end position="376"/>
    </location>
</feature>
<dbReference type="InterPro" id="IPR006043">
    <property type="entry name" value="NCS2"/>
</dbReference>
<feature type="transmembrane region" description="Helical" evidence="8">
    <location>
        <begin position="227"/>
        <end position="247"/>
    </location>
</feature>
<evidence type="ECO:0000256" key="1">
    <source>
        <dbReference type="ARBA" id="ARBA00004141"/>
    </source>
</evidence>
<accession>A0A1X2HH29</accession>
<dbReference type="Proteomes" id="UP000242180">
    <property type="component" value="Unassembled WGS sequence"/>
</dbReference>
<dbReference type="InParanoid" id="A0A1X2HH29"/>
<dbReference type="AlphaFoldDB" id="A0A1X2HH29"/>
<dbReference type="NCBIfam" id="TIGR00801">
    <property type="entry name" value="ncs2"/>
    <property type="match status" value="1"/>
</dbReference>
<feature type="transmembrane region" description="Helical" evidence="8">
    <location>
        <begin position="143"/>
        <end position="162"/>
    </location>
</feature>
<name>A0A1X2HH29_SYNRA</name>
<dbReference type="EMBL" id="MCGN01000004">
    <property type="protein sequence ID" value="ORY98192.1"/>
    <property type="molecule type" value="Genomic_DNA"/>
</dbReference>
<feature type="transmembrane region" description="Helical" evidence="8">
    <location>
        <begin position="447"/>
        <end position="473"/>
    </location>
</feature>
<evidence type="ECO:0000313" key="10">
    <source>
        <dbReference type="Proteomes" id="UP000242180"/>
    </source>
</evidence>
<comment type="caution">
    <text evidence="9">The sequence shown here is derived from an EMBL/GenBank/DDBJ whole genome shotgun (WGS) entry which is preliminary data.</text>
</comment>
<feature type="transmembrane region" description="Helical" evidence="8">
    <location>
        <begin position="201"/>
        <end position="220"/>
    </location>
</feature>
<dbReference type="GO" id="GO:0005886">
    <property type="term" value="C:plasma membrane"/>
    <property type="evidence" value="ECO:0007669"/>
    <property type="project" value="TreeGrafter"/>
</dbReference>
<evidence type="ECO:0000313" key="9">
    <source>
        <dbReference type="EMBL" id="ORY98192.1"/>
    </source>
</evidence>
<feature type="compositionally biased region" description="Basic and acidic residues" evidence="7">
    <location>
        <begin position="494"/>
        <end position="517"/>
    </location>
</feature>
<evidence type="ECO:0000256" key="5">
    <source>
        <dbReference type="ARBA" id="ARBA00022989"/>
    </source>
</evidence>
<feature type="transmembrane region" description="Helical" evidence="8">
    <location>
        <begin position="413"/>
        <end position="432"/>
    </location>
</feature>
<proteinExistence type="inferred from homology"/>
<feature type="transmembrane region" description="Helical" evidence="8">
    <location>
        <begin position="267"/>
        <end position="286"/>
    </location>
</feature>
<reference evidence="9 10" key="1">
    <citation type="submission" date="2016-07" db="EMBL/GenBank/DDBJ databases">
        <title>Pervasive Adenine N6-methylation of Active Genes in Fungi.</title>
        <authorList>
            <consortium name="DOE Joint Genome Institute"/>
            <person name="Mondo S.J."/>
            <person name="Dannebaum R.O."/>
            <person name="Kuo R.C."/>
            <person name="Labutti K."/>
            <person name="Haridas S."/>
            <person name="Kuo A."/>
            <person name="Salamov A."/>
            <person name="Ahrendt S.R."/>
            <person name="Lipzen A."/>
            <person name="Sullivan W."/>
            <person name="Andreopoulos W.B."/>
            <person name="Clum A."/>
            <person name="Lindquist E."/>
            <person name="Daum C."/>
            <person name="Ramamoorthy G.K."/>
            <person name="Gryganskyi A."/>
            <person name="Culley D."/>
            <person name="Magnuson J.K."/>
            <person name="James T.Y."/>
            <person name="O'Malley M.A."/>
            <person name="Stajich J.E."/>
            <person name="Spatafora J.W."/>
            <person name="Visel A."/>
            <person name="Grigoriev I.V."/>
        </authorList>
    </citation>
    <scope>NUCLEOTIDE SEQUENCE [LARGE SCALE GENOMIC DNA]</scope>
    <source>
        <strain evidence="9 10">NRRL 2496</strain>
    </source>
</reference>
<keyword evidence="10" id="KW-1185">Reference proteome</keyword>
<keyword evidence="4 8" id="KW-0812">Transmembrane</keyword>
<dbReference type="STRING" id="13706.A0A1X2HH29"/>
<feature type="transmembrane region" description="Helical" evidence="8">
    <location>
        <begin position="114"/>
        <end position="134"/>
    </location>
</feature>
<evidence type="ECO:0000256" key="2">
    <source>
        <dbReference type="ARBA" id="ARBA00008821"/>
    </source>
</evidence>